<feature type="transmembrane region" description="Helical" evidence="3">
    <location>
        <begin position="580"/>
        <end position="601"/>
    </location>
</feature>
<evidence type="ECO:0000256" key="2">
    <source>
        <dbReference type="SAM" id="MobiDB-lite"/>
    </source>
</evidence>
<keyword evidence="3" id="KW-1133">Transmembrane helix</keyword>
<dbReference type="InterPro" id="IPR025874">
    <property type="entry name" value="DZR"/>
</dbReference>
<dbReference type="Gene3D" id="2.60.40.10">
    <property type="entry name" value="Immunoglobulins"/>
    <property type="match status" value="3"/>
</dbReference>
<feature type="compositionally biased region" description="Pro residues" evidence="2">
    <location>
        <begin position="433"/>
        <end position="467"/>
    </location>
</feature>
<feature type="region of interest" description="Disordered" evidence="2">
    <location>
        <begin position="420"/>
        <end position="475"/>
    </location>
</feature>
<sequence>MEPRMKGKGNGKKAIIGIALAAIMIASIMVAMVPMGSAESRGDNYNHILVQTELQKVLIGQNLQFEGFTAPVVYRLVGGEKPIAYTARADTDNRIYNVNLPTSGAYYVNYNSATKKADAQLSVEEVYMPLELKVGTKRVSSIAAGTSLTIDTAGINLFYKDVVDLKVIGPDGRQIKYDEKNKQQFTSIAVEDLITKYGNNNLKTKGWKIGEYTFQIKTKEANACGLDAASAVKDLRIIYYPEPSPPSAPQNLQATAGDGYVNLSWSAVPDIGIVALKGYNIYKGESPGTERFIAFVNILTASYNDTVVTNGQTYYYYVTAENVAEESSGPSKVVAKPQGPPSPPQNLKATAGDRYVNLSWSAPSDDGGSAITNYLIYRGTTSEGETLPTTVGDVTTYNDTTVDSGQTFFYKVRAKNVAGEGEFSDEASATTPTPLPEGSPSPSPEVSPSPSPEVSPSPSPEVSPSPSPIVTTPSAPQKLRATAGDGYVNLSWSTPSDDGGSPVTEYKIYRGTSPGGEGPLAFVSAPTTSYNDTAVTNNQTYYYQVSAVNEVGEGAKPEEASAIPISVAPPTPPHPWWKSWLVPILIVIAVVVIAIAAILIYKKRGKRGEVREEKREEVKEEKKRFCMHCGASMLLGAKFCPNCGKEPIKGGGEVKVCKNCGAAIPTEAKFCSVCGAAQPID</sequence>
<keyword evidence="1" id="KW-0677">Repeat</keyword>
<dbReference type="Pfam" id="PF00041">
    <property type="entry name" value="fn3"/>
    <property type="match status" value="2"/>
</dbReference>
<feature type="domain" description="Fibronectin type-III" evidence="4">
    <location>
        <begin position="472"/>
        <end position="570"/>
    </location>
</feature>
<feature type="region of interest" description="Disordered" evidence="2">
    <location>
        <begin position="327"/>
        <end position="349"/>
    </location>
</feature>
<keyword evidence="3" id="KW-0812">Transmembrane</keyword>
<proteinExistence type="predicted"/>
<dbReference type="InterPro" id="IPR003961">
    <property type="entry name" value="FN3_dom"/>
</dbReference>
<accession>A0A7G9YZG1</accession>
<gene>
    <name evidence="5" type="ORF">JNHLJEBA_00005</name>
</gene>
<organism evidence="5">
    <name type="scientific">Candidatus Methanophagaceae archaeon ANME-1 ERB6</name>
    <dbReference type="NCBI Taxonomy" id="2759912"/>
    <lineage>
        <taxon>Archaea</taxon>
        <taxon>Methanobacteriati</taxon>
        <taxon>Methanobacteriota</taxon>
        <taxon>Stenosarchaea group</taxon>
        <taxon>Methanomicrobia</taxon>
        <taxon>Candidatus Methanophagales</taxon>
        <taxon>Candidatus Methanophagaceae</taxon>
    </lineage>
</organism>
<dbReference type="EMBL" id="MT631541">
    <property type="protein sequence ID" value="QNO53395.1"/>
    <property type="molecule type" value="Genomic_DNA"/>
</dbReference>
<dbReference type="CDD" id="cd00063">
    <property type="entry name" value="FN3"/>
    <property type="match status" value="3"/>
</dbReference>
<keyword evidence="3" id="KW-0472">Membrane</keyword>
<dbReference type="SUPFAM" id="SSF49265">
    <property type="entry name" value="Fibronectin type III"/>
    <property type="match status" value="2"/>
</dbReference>
<evidence type="ECO:0000256" key="3">
    <source>
        <dbReference type="SAM" id="Phobius"/>
    </source>
</evidence>
<feature type="domain" description="Fibronectin type-III" evidence="4">
    <location>
        <begin position="245"/>
        <end position="338"/>
    </location>
</feature>
<dbReference type="PROSITE" id="PS50853">
    <property type="entry name" value="FN3"/>
    <property type="match status" value="3"/>
</dbReference>
<dbReference type="SMART" id="SM00060">
    <property type="entry name" value="FN3"/>
    <property type="match status" value="3"/>
</dbReference>
<evidence type="ECO:0000259" key="4">
    <source>
        <dbReference type="PROSITE" id="PS50853"/>
    </source>
</evidence>
<reference evidence="5" key="1">
    <citation type="submission" date="2020-06" db="EMBL/GenBank/DDBJ databases">
        <title>Unique genomic features of the anaerobic methanotrophic archaea.</title>
        <authorList>
            <person name="Chadwick G.L."/>
            <person name="Skennerton C.T."/>
            <person name="Laso-Perez R."/>
            <person name="Leu A.O."/>
            <person name="Speth D.R."/>
            <person name="Yu H."/>
            <person name="Morgan-Lang C."/>
            <person name="Hatzenpichler R."/>
            <person name="Goudeau D."/>
            <person name="Malmstrom R."/>
            <person name="Brazelton W.J."/>
            <person name="Woyke T."/>
            <person name="Hallam S.J."/>
            <person name="Tyson G.W."/>
            <person name="Wegener G."/>
            <person name="Boetius A."/>
            <person name="Orphan V."/>
        </authorList>
    </citation>
    <scope>NUCLEOTIDE SEQUENCE</scope>
</reference>
<name>A0A7G9YZG1_9EURY</name>
<dbReference type="InterPro" id="IPR036116">
    <property type="entry name" value="FN3_sf"/>
</dbReference>
<dbReference type="InterPro" id="IPR050964">
    <property type="entry name" value="Striated_Muscle_Regulatory"/>
</dbReference>
<dbReference type="AlphaFoldDB" id="A0A7G9YZG1"/>
<dbReference type="CDD" id="cd00065">
    <property type="entry name" value="FYVE_like_SF"/>
    <property type="match status" value="1"/>
</dbReference>
<dbReference type="InterPro" id="IPR013783">
    <property type="entry name" value="Ig-like_fold"/>
</dbReference>
<dbReference type="Pfam" id="PF12773">
    <property type="entry name" value="DZR"/>
    <property type="match status" value="1"/>
</dbReference>
<feature type="domain" description="Fibronectin type-III" evidence="4">
    <location>
        <begin position="340"/>
        <end position="434"/>
    </location>
</feature>
<dbReference type="PANTHER" id="PTHR13817:SF73">
    <property type="entry name" value="FIBRONECTIN TYPE-III DOMAIN-CONTAINING PROTEIN"/>
    <property type="match status" value="1"/>
</dbReference>
<protein>
    <recommendedName>
        <fullName evidence="4">Fibronectin type-III domain-containing protein</fullName>
    </recommendedName>
</protein>
<evidence type="ECO:0000313" key="5">
    <source>
        <dbReference type="EMBL" id="QNO53395.1"/>
    </source>
</evidence>
<dbReference type="PANTHER" id="PTHR13817">
    <property type="entry name" value="TITIN"/>
    <property type="match status" value="1"/>
</dbReference>
<evidence type="ECO:0000256" key="1">
    <source>
        <dbReference type="ARBA" id="ARBA00022737"/>
    </source>
</evidence>